<reference evidence="1 2" key="1">
    <citation type="submission" date="2013-07" db="EMBL/GenBank/DDBJ databases">
        <authorList>
            <person name="Stoco P.H."/>
            <person name="Wagner G."/>
            <person name="Gerber A."/>
            <person name="Zaha A."/>
            <person name="Thompson C."/>
            <person name="Bartholomeu D.C."/>
            <person name="Luckemeyer D.D."/>
            <person name="Bahia D."/>
            <person name="Loreto E."/>
            <person name="Prestes E.B."/>
            <person name="Lima F.M."/>
            <person name="Rodrigues-Luiz G."/>
            <person name="Vallejo G.A."/>
            <person name="Filho J.F."/>
            <person name="Monteiro K.M."/>
            <person name="Tyler K.M."/>
            <person name="de Almeida L.G."/>
            <person name="Ortiz M.F."/>
            <person name="Siervo M.A."/>
            <person name="de Moraes M.H."/>
            <person name="Cunha O.L."/>
            <person name="Mendonca-Neto R."/>
            <person name="Silva R."/>
            <person name="Teixeira S.M."/>
            <person name="Murta S.M."/>
            <person name="Sincero T.C."/>
            <person name="Mendes T.A."/>
            <person name="Urmenyi T.P."/>
            <person name="Silva V.G."/>
            <person name="da Rocha W.D."/>
            <person name="Andersson B."/>
            <person name="Romanha A.J."/>
            <person name="Steindel M."/>
            <person name="de Vasconcelos A.T."/>
            <person name="Grisard E.C."/>
        </authorList>
    </citation>
    <scope>NUCLEOTIDE SEQUENCE [LARGE SCALE GENOMIC DNA]</scope>
    <source>
        <strain evidence="1 2">SC58</strain>
    </source>
</reference>
<accession>A0A061IT09</accession>
<dbReference type="EMBL" id="AUPL01006248">
    <property type="protein sequence ID" value="ESL06083.1"/>
    <property type="molecule type" value="Genomic_DNA"/>
</dbReference>
<dbReference type="Proteomes" id="UP000031737">
    <property type="component" value="Unassembled WGS sequence"/>
</dbReference>
<dbReference type="SUPFAM" id="SSF48371">
    <property type="entry name" value="ARM repeat"/>
    <property type="match status" value="1"/>
</dbReference>
<keyword evidence="2" id="KW-1185">Reference proteome</keyword>
<evidence type="ECO:0000313" key="2">
    <source>
        <dbReference type="Proteomes" id="UP000031737"/>
    </source>
</evidence>
<gene>
    <name evidence="1" type="ORF">TRSC58_06248</name>
</gene>
<sequence length="753" mass="84298">MTGKLQGSRGMTRACWQQMLSEKFGDNPDERLKLYGSLARLARDKNEPYSDSWTAVMLKASHDSWSRIRQLGRETLLREVKMEVELSNKNFSWRVLSLLLSKWPQMEYWYEREGFLLLLLGFFLSKADVVSDGRVLSYILLRVGLPSLLDPQLPVREVAVNVTVQIAELSNELGSFTQDHLLIQLKLRLEERKEPSACEVEGLLSGVARLMVVCPSTLHSEWWAKMQPLLQQLSVHSAASVRQRVAAVWASLPVRSFEMLCIAIIEKSESPSESDEWWRMVEVLLMALQEQLAHLLTLTDGEVRVDLETCGAFIADSLYAVLMFAEMRRFEVARMGKQLVPLLTQFWVRFAPSLAFVEVCCGQVGKRFRERVHFSRLFLPELIWFLALRRYLRPAEDVERVRDAVSRHLLPLLHRGWDAFFNFHDTGTALSQPGYTLAALLLVTYFPDCLTTTVNRDLMKFALSEEAWKRALSEDINSVRYGVDFALSVRRVGGTILHLVPVWLQWLSNAYAHQQCLILEAVKIAVGSPKHWVSRKPFSFAYHSVFDAPTMQEGGEEVSRGFYWLKLHCPTPACLPEISFFSADVAGAAGDVPAAVHETVYARVYVSKGTEHSVLRIARSLMLMECEGNRKAESIAVVAAAVIARLENVSPKWREALPVSLGGASGVARCRAEGGNDDKRRGCSGWDDSEGGLDAGGIETEEEIREAGRLFAVILGGCFGADVGGFLCAIGPAERQSAARLLNEVGGGGRDTR</sequence>
<dbReference type="OrthoDB" id="244729at2759"/>
<dbReference type="VEuPathDB" id="TriTrypDB:TRSC58_06248"/>
<protein>
    <submittedName>
        <fullName evidence="1">Uncharacterized protein</fullName>
    </submittedName>
</protein>
<proteinExistence type="predicted"/>
<name>A0A061IT09_TRYRA</name>
<comment type="caution">
    <text evidence="1">The sequence shown here is derived from an EMBL/GenBank/DDBJ whole genome shotgun (WGS) entry which is preliminary data.</text>
</comment>
<dbReference type="AlphaFoldDB" id="A0A061IT09"/>
<evidence type="ECO:0000313" key="1">
    <source>
        <dbReference type="EMBL" id="ESL06083.1"/>
    </source>
</evidence>
<organism evidence="1 2">
    <name type="scientific">Trypanosoma rangeli SC58</name>
    <dbReference type="NCBI Taxonomy" id="429131"/>
    <lineage>
        <taxon>Eukaryota</taxon>
        <taxon>Discoba</taxon>
        <taxon>Euglenozoa</taxon>
        <taxon>Kinetoplastea</taxon>
        <taxon>Metakinetoplastina</taxon>
        <taxon>Trypanosomatida</taxon>
        <taxon>Trypanosomatidae</taxon>
        <taxon>Trypanosoma</taxon>
        <taxon>Herpetosoma</taxon>
    </lineage>
</organism>
<dbReference type="InterPro" id="IPR016024">
    <property type="entry name" value="ARM-type_fold"/>
</dbReference>